<feature type="chain" id="PRO_5032713592" evidence="1">
    <location>
        <begin position="19"/>
        <end position="241"/>
    </location>
</feature>
<feature type="signal peptide" evidence="1">
    <location>
        <begin position="1"/>
        <end position="18"/>
    </location>
</feature>
<dbReference type="Proteomes" id="UP000601435">
    <property type="component" value="Unassembled WGS sequence"/>
</dbReference>
<comment type="caution">
    <text evidence="2">The sequence shown here is derived from an EMBL/GenBank/DDBJ whole genome shotgun (WGS) entry which is preliminary data.</text>
</comment>
<organism evidence="2 3">
    <name type="scientific">Symbiodinium necroappetens</name>
    <dbReference type="NCBI Taxonomy" id="1628268"/>
    <lineage>
        <taxon>Eukaryota</taxon>
        <taxon>Sar</taxon>
        <taxon>Alveolata</taxon>
        <taxon>Dinophyceae</taxon>
        <taxon>Suessiales</taxon>
        <taxon>Symbiodiniaceae</taxon>
        <taxon>Symbiodinium</taxon>
    </lineage>
</organism>
<dbReference type="OrthoDB" id="432187at2759"/>
<accession>A0A812UK64</accession>
<dbReference type="AlphaFoldDB" id="A0A812UK64"/>
<dbReference type="EMBL" id="CAJNJA010027142">
    <property type="protein sequence ID" value="CAE7570677.1"/>
    <property type="molecule type" value="Genomic_DNA"/>
</dbReference>
<proteinExistence type="predicted"/>
<evidence type="ECO:0000256" key="1">
    <source>
        <dbReference type="SAM" id="SignalP"/>
    </source>
</evidence>
<evidence type="ECO:0000313" key="2">
    <source>
        <dbReference type="EMBL" id="CAE7570677.1"/>
    </source>
</evidence>
<evidence type="ECO:0000313" key="3">
    <source>
        <dbReference type="Proteomes" id="UP000601435"/>
    </source>
</evidence>
<sequence>MAAVGAWLVSSLLVLAAAEDLSGISGLFERGPDNLALSRLESDPSQADSSETLDSSERNRKTCRGCDCYKRWMGQDFPGLNFCTNHNTAWESAAGKAPDMKCMVADSKCEGSAEGSCAPNCPRYTTNGCTCVKDWSMEGHGECHDSCCNPTNTDAEWCMVADSSCQGMQWGPCAPGPVQHPKERVTKKGCKCANGWTVEADGAVQHCHTFCCTPSGLGVDGEVCVVEDEDCEGLNIGRCRP</sequence>
<reference evidence="2" key="1">
    <citation type="submission" date="2021-02" db="EMBL/GenBank/DDBJ databases">
        <authorList>
            <person name="Dougan E. K."/>
            <person name="Rhodes N."/>
            <person name="Thang M."/>
            <person name="Chan C."/>
        </authorList>
    </citation>
    <scope>NUCLEOTIDE SEQUENCE</scope>
</reference>
<protein>
    <submittedName>
        <fullName evidence="2">Uncharacterized protein</fullName>
    </submittedName>
</protein>
<keyword evidence="3" id="KW-1185">Reference proteome</keyword>
<name>A0A812UK64_9DINO</name>
<keyword evidence="1" id="KW-0732">Signal</keyword>
<gene>
    <name evidence="2" type="ORF">SNEC2469_LOCUS16638</name>
</gene>